<dbReference type="STRING" id="555512.SAMN04487993_102042"/>
<organism evidence="1 2">
    <name type="scientific">Salipiger marinus</name>
    <dbReference type="NCBI Taxonomy" id="555512"/>
    <lineage>
        <taxon>Bacteria</taxon>
        <taxon>Pseudomonadati</taxon>
        <taxon>Pseudomonadota</taxon>
        <taxon>Alphaproteobacteria</taxon>
        <taxon>Rhodobacterales</taxon>
        <taxon>Roseobacteraceae</taxon>
        <taxon>Salipiger</taxon>
    </lineage>
</organism>
<dbReference type="Gene3D" id="3.30.429.10">
    <property type="entry name" value="Macrophage Migration Inhibitory Factor"/>
    <property type="match status" value="1"/>
</dbReference>
<keyword evidence="2" id="KW-1185">Reference proteome</keyword>
<dbReference type="AlphaFoldDB" id="A0A1G8RI48"/>
<protein>
    <submittedName>
        <fullName evidence="1">Phenylpyruvate tautomerase PptA, 4-oxalocrotonate tautomerase family</fullName>
    </submittedName>
</protein>
<keyword evidence="1" id="KW-0670">Pyruvate</keyword>
<proteinExistence type="predicted"/>
<dbReference type="InterPro" id="IPR014347">
    <property type="entry name" value="Tautomerase/MIF_sf"/>
</dbReference>
<evidence type="ECO:0000313" key="2">
    <source>
        <dbReference type="Proteomes" id="UP000199093"/>
    </source>
</evidence>
<dbReference type="OrthoDB" id="7874318at2"/>
<dbReference type="RefSeq" id="WP_089850091.1">
    <property type="nucleotide sequence ID" value="NZ_FNEJ01000020.1"/>
</dbReference>
<gene>
    <name evidence="1" type="ORF">SAMN04487993_102042</name>
</gene>
<dbReference type="Proteomes" id="UP000199093">
    <property type="component" value="Unassembled WGS sequence"/>
</dbReference>
<reference evidence="1 2" key="1">
    <citation type="submission" date="2016-10" db="EMBL/GenBank/DDBJ databases">
        <authorList>
            <person name="de Groot N.N."/>
        </authorList>
    </citation>
    <scope>NUCLEOTIDE SEQUENCE [LARGE SCALE GENOMIC DNA]</scope>
    <source>
        <strain evidence="1 2">DSM 26424</strain>
    </source>
</reference>
<dbReference type="EMBL" id="FNEJ01000020">
    <property type="protein sequence ID" value="SDJ16609.1"/>
    <property type="molecule type" value="Genomic_DNA"/>
</dbReference>
<dbReference type="SUPFAM" id="SSF55331">
    <property type="entry name" value="Tautomerase/MIF"/>
    <property type="match status" value="1"/>
</dbReference>
<accession>A0A1G8RI48</accession>
<evidence type="ECO:0000313" key="1">
    <source>
        <dbReference type="EMBL" id="SDJ16609.1"/>
    </source>
</evidence>
<sequence length="121" mass="13342">MPFIEVIDRDAAKEIREVATRDMTDGLCQAFGIKPEIVTCYYFSAPHYSYGHAGKYGECAENFRIFIKVHAFPRPPEAKAEAARALTDAAVAAYGTDPKQVIVYFFDRDPADAFHGGMASG</sequence>
<name>A0A1G8RI48_9RHOB</name>